<feature type="region of interest" description="Disordered" evidence="1">
    <location>
        <begin position="34"/>
        <end position="66"/>
    </location>
</feature>
<reference evidence="2 3" key="1">
    <citation type="journal article" date="2018" name="Proc. R. Soc. B">
        <title>A non-coding region near Follistatin controls head colour polymorphism in the Gouldian finch.</title>
        <authorList>
            <person name="Toomey M.B."/>
            <person name="Marques C.I."/>
            <person name="Andrade P."/>
            <person name="Araujo P.M."/>
            <person name="Sabatino S."/>
            <person name="Gazda M.A."/>
            <person name="Afonso S."/>
            <person name="Lopes R.J."/>
            <person name="Corbo J.C."/>
            <person name="Carneiro M."/>
        </authorList>
    </citation>
    <scope>NUCLEOTIDE SEQUENCE [LARGE SCALE GENOMIC DNA]</scope>
    <source>
        <strain evidence="2">Red01</strain>
        <tissue evidence="2">Muscle</tissue>
    </source>
</reference>
<feature type="compositionally biased region" description="Low complexity" evidence="1">
    <location>
        <begin position="43"/>
        <end position="54"/>
    </location>
</feature>
<evidence type="ECO:0000313" key="3">
    <source>
        <dbReference type="Proteomes" id="UP000276834"/>
    </source>
</evidence>
<name>A0A3L8SSM5_CHLGU</name>
<proteinExistence type="predicted"/>
<evidence type="ECO:0000313" key="2">
    <source>
        <dbReference type="EMBL" id="RLW07716.1"/>
    </source>
</evidence>
<dbReference type="AlphaFoldDB" id="A0A3L8SSM5"/>
<dbReference type="EMBL" id="QUSF01000007">
    <property type="protein sequence ID" value="RLW07716.1"/>
    <property type="molecule type" value="Genomic_DNA"/>
</dbReference>
<sequence length="66" mass="6805">MKATFSVPCTRASLSLGTQITPRTTVPIRTDPAQCHPVPAPAAPQGKPAPGAPGRQCTDATIPEKL</sequence>
<keyword evidence="3" id="KW-1185">Reference proteome</keyword>
<evidence type="ECO:0000256" key="1">
    <source>
        <dbReference type="SAM" id="MobiDB-lite"/>
    </source>
</evidence>
<accession>A0A3L8SSM5</accession>
<dbReference type="Proteomes" id="UP000276834">
    <property type="component" value="Unassembled WGS sequence"/>
</dbReference>
<protein>
    <submittedName>
        <fullName evidence="2">Uncharacterized protein</fullName>
    </submittedName>
</protein>
<organism evidence="2 3">
    <name type="scientific">Chloebia gouldiae</name>
    <name type="common">Gouldian finch</name>
    <name type="synonym">Erythrura gouldiae</name>
    <dbReference type="NCBI Taxonomy" id="44316"/>
    <lineage>
        <taxon>Eukaryota</taxon>
        <taxon>Metazoa</taxon>
        <taxon>Chordata</taxon>
        <taxon>Craniata</taxon>
        <taxon>Vertebrata</taxon>
        <taxon>Euteleostomi</taxon>
        <taxon>Archelosauria</taxon>
        <taxon>Archosauria</taxon>
        <taxon>Dinosauria</taxon>
        <taxon>Saurischia</taxon>
        <taxon>Theropoda</taxon>
        <taxon>Coelurosauria</taxon>
        <taxon>Aves</taxon>
        <taxon>Neognathae</taxon>
        <taxon>Neoaves</taxon>
        <taxon>Telluraves</taxon>
        <taxon>Australaves</taxon>
        <taxon>Passeriformes</taxon>
        <taxon>Passeroidea</taxon>
        <taxon>Passeridae</taxon>
        <taxon>Chloebia</taxon>
    </lineage>
</organism>
<gene>
    <name evidence="2" type="ORF">DV515_00003815</name>
</gene>
<comment type="caution">
    <text evidence="2">The sequence shown here is derived from an EMBL/GenBank/DDBJ whole genome shotgun (WGS) entry which is preliminary data.</text>
</comment>